<evidence type="ECO:0000256" key="3">
    <source>
        <dbReference type="ARBA" id="ARBA00022516"/>
    </source>
</evidence>
<dbReference type="InterPro" id="IPR003664">
    <property type="entry name" value="FA_synthesis"/>
</dbReference>
<keyword evidence="4 10" id="KW-0808">Transferase</keyword>
<organism evidence="11 12">
    <name type="scientific">Tissierella simiarum</name>
    <dbReference type="NCBI Taxonomy" id="2841534"/>
    <lineage>
        <taxon>Bacteria</taxon>
        <taxon>Bacillati</taxon>
        <taxon>Bacillota</taxon>
        <taxon>Tissierellia</taxon>
        <taxon>Tissierellales</taxon>
        <taxon>Tissierellaceae</taxon>
        <taxon>Tissierella</taxon>
    </lineage>
</organism>
<evidence type="ECO:0000256" key="9">
    <source>
        <dbReference type="ARBA" id="ARBA00046608"/>
    </source>
</evidence>
<name>A0ABS6E692_9FIRM</name>
<comment type="subunit">
    <text evidence="9 10">Homodimer. Probably interacts with PlsY.</text>
</comment>
<evidence type="ECO:0000256" key="2">
    <source>
        <dbReference type="ARBA" id="ARBA00022490"/>
    </source>
</evidence>
<keyword evidence="11" id="KW-0012">Acyltransferase</keyword>
<keyword evidence="3 10" id="KW-0444">Lipid biosynthesis</keyword>
<reference evidence="11 12" key="1">
    <citation type="submission" date="2021-06" db="EMBL/GenBank/DDBJ databases">
        <authorList>
            <person name="Sun Q."/>
            <person name="Li D."/>
        </authorList>
    </citation>
    <scope>NUCLEOTIDE SEQUENCE [LARGE SCALE GENOMIC DNA]</scope>
    <source>
        <strain evidence="11 12">MSJ-40</strain>
    </source>
</reference>
<accession>A0ABS6E692</accession>
<evidence type="ECO:0000256" key="5">
    <source>
        <dbReference type="ARBA" id="ARBA00023098"/>
    </source>
</evidence>
<dbReference type="NCBIfam" id="TIGR00182">
    <property type="entry name" value="plsX"/>
    <property type="match status" value="1"/>
</dbReference>
<dbReference type="HAMAP" id="MF_00019">
    <property type="entry name" value="PlsX"/>
    <property type="match status" value="1"/>
</dbReference>
<dbReference type="GO" id="GO:0016746">
    <property type="term" value="F:acyltransferase activity"/>
    <property type="evidence" value="ECO:0007669"/>
    <property type="project" value="UniProtKB-KW"/>
</dbReference>
<comment type="caution">
    <text evidence="11">The sequence shown here is derived from an EMBL/GenBank/DDBJ whole genome shotgun (WGS) entry which is preliminary data.</text>
</comment>
<dbReference type="Pfam" id="PF02504">
    <property type="entry name" value="FA_synthesis"/>
    <property type="match status" value="1"/>
</dbReference>
<evidence type="ECO:0000256" key="4">
    <source>
        <dbReference type="ARBA" id="ARBA00022679"/>
    </source>
</evidence>
<comment type="similarity">
    <text evidence="10">Belongs to the PlsX family.</text>
</comment>
<evidence type="ECO:0000256" key="8">
    <source>
        <dbReference type="ARBA" id="ARBA00024069"/>
    </source>
</evidence>
<proteinExistence type="inferred from homology"/>
<evidence type="ECO:0000313" key="11">
    <source>
        <dbReference type="EMBL" id="MBU5437739.1"/>
    </source>
</evidence>
<dbReference type="InterPro" id="IPR012281">
    <property type="entry name" value="Phospholipid_synth_PlsX-like"/>
</dbReference>
<keyword evidence="12" id="KW-1185">Reference proteome</keyword>
<keyword evidence="5 10" id="KW-0443">Lipid metabolism</keyword>
<comment type="subcellular location">
    <subcellularLocation>
        <location evidence="10">Cytoplasm</location>
    </subcellularLocation>
    <text evidence="10">Associated with the membrane possibly through PlsY.</text>
</comment>
<dbReference type="Proteomes" id="UP000749471">
    <property type="component" value="Unassembled WGS sequence"/>
</dbReference>
<comment type="function">
    <text evidence="10">Catalyzes the reversible formation of acyl-phosphate (acyl-PO(4)) from acyl-[acyl-carrier-protein] (acyl-ACP). This enzyme utilizes acyl-ACP as fatty acyl donor, but not acyl-CoA.</text>
</comment>
<dbReference type="EC" id="2.3.1.274" evidence="8 10"/>
<evidence type="ECO:0000256" key="7">
    <source>
        <dbReference type="ARBA" id="ARBA00023264"/>
    </source>
</evidence>
<dbReference type="PANTHER" id="PTHR30100:SF1">
    <property type="entry name" value="PHOSPHATE ACYLTRANSFERASE"/>
    <property type="match status" value="1"/>
</dbReference>
<evidence type="ECO:0000256" key="1">
    <source>
        <dbReference type="ARBA" id="ARBA00001232"/>
    </source>
</evidence>
<comment type="pathway">
    <text evidence="10">Lipid metabolism; phospholipid metabolism.</text>
</comment>
<dbReference type="PIRSF" id="PIRSF002465">
    <property type="entry name" value="Phsphlp_syn_PlsX"/>
    <property type="match status" value="1"/>
</dbReference>
<evidence type="ECO:0000256" key="10">
    <source>
        <dbReference type="HAMAP-Rule" id="MF_00019"/>
    </source>
</evidence>
<keyword evidence="7 10" id="KW-1208">Phospholipid metabolism</keyword>
<protein>
    <recommendedName>
        <fullName evidence="8 10">Phosphate acyltransferase</fullName>
        <ecNumber evidence="8 10">2.3.1.274</ecNumber>
    </recommendedName>
    <alternativeName>
        <fullName evidence="10">Acyl-ACP phosphotransacylase</fullName>
    </alternativeName>
    <alternativeName>
        <fullName evidence="10">Acyl-[acyl-carrier-protein]--phosphate acyltransferase</fullName>
    </alternativeName>
    <alternativeName>
        <fullName evidence="10">Phosphate-acyl-ACP acyltransferase</fullName>
    </alternativeName>
</protein>
<sequence length="330" mass="35533">MKIIVDAMGGDKGPAEVVKGTIDAVKDYGVEVIIVGKEDIIENELKNYDYPKNKIETINAEDIILNEDDPAIAIRRKKDSSMVVGLKALADGMGDGFISAGSTGALLAGGIFIVKRIKGIERAALSTVYPTTKGISLLLDAGANVDCKPEYLNQFGIMGSVYMEKVIGVKSPKVGLVNIGVEKGKGNLLTKETYDLLENTNINFIGNVEARDIPTGAVDVIVCDGFVGNIVLKLTEGMAISMFSSLKEVFMKNTKSKIGAFLLKPELKVFKGKMDYREYGGAPLLGTKKPIVKAHGSSDAYAIKNGIRQLIAFIEKNVINIIEDNINVIE</sequence>
<dbReference type="EMBL" id="JAHLPM010000004">
    <property type="protein sequence ID" value="MBU5437739.1"/>
    <property type="molecule type" value="Genomic_DNA"/>
</dbReference>
<keyword evidence="6 10" id="KW-0594">Phospholipid biosynthesis</keyword>
<evidence type="ECO:0000313" key="12">
    <source>
        <dbReference type="Proteomes" id="UP000749471"/>
    </source>
</evidence>
<dbReference type="PANTHER" id="PTHR30100">
    <property type="entry name" value="FATTY ACID/PHOSPHOLIPID SYNTHESIS PROTEIN PLSX"/>
    <property type="match status" value="1"/>
</dbReference>
<keyword evidence="2 10" id="KW-0963">Cytoplasm</keyword>
<evidence type="ECO:0000256" key="6">
    <source>
        <dbReference type="ARBA" id="ARBA00023209"/>
    </source>
</evidence>
<comment type="catalytic activity">
    <reaction evidence="1 10">
        <text>a fatty acyl-[ACP] + phosphate = an acyl phosphate + holo-[ACP]</text>
        <dbReference type="Rhea" id="RHEA:42292"/>
        <dbReference type="Rhea" id="RHEA-COMP:9685"/>
        <dbReference type="Rhea" id="RHEA-COMP:14125"/>
        <dbReference type="ChEBI" id="CHEBI:43474"/>
        <dbReference type="ChEBI" id="CHEBI:59918"/>
        <dbReference type="ChEBI" id="CHEBI:64479"/>
        <dbReference type="ChEBI" id="CHEBI:138651"/>
        <dbReference type="EC" id="2.3.1.274"/>
    </reaction>
</comment>
<dbReference type="RefSeq" id="WP_216518117.1">
    <property type="nucleotide sequence ID" value="NZ_JAHLPM010000004.1"/>
</dbReference>
<gene>
    <name evidence="10 11" type="primary">plsX</name>
    <name evidence="11" type="ORF">KQI42_06955</name>
</gene>